<name>A0ABC8J7B1_ERUVS</name>
<evidence type="ECO:0000313" key="3">
    <source>
        <dbReference type="Proteomes" id="UP001642260"/>
    </source>
</evidence>
<dbReference type="EMBL" id="CAKOAT010064933">
    <property type="protein sequence ID" value="CAH8306466.1"/>
    <property type="molecule type" value="Genomic_DNA"/>
</dbReference>
<comment type="caution">
    <text evidence="2">The sequence shown here is derived from an EMBL/GenBank/DDBJ whole genome shotgun (WGS) entry which is preliminary data.</text>
</comment>
<evidence type="ECO:0000256" key="1">
    <source>
        <dbReference type="SAM" id="Phobius"/>
    </source>
</evidence>
<sequence>MMKVIAYLLMSIITTFFVHSALFLSLVNAISSSDQTSNLRKTVIIRVVSYSLPLPIGSVLVLDDNGVM</sequence>
<evidence type="ECO:0000313" key="2">
    <source>
        <dbReference type="EMBL" id="CAH8306466.1"/>
    </source>
</evidence>
<keyword evidence="1" id="KW-1133">Transmembrane helix</keyword>
<organism evidence="2 3">
    <name type="scientific">Eruca vesicaria subsp. sativa</name>
    <name type="common">Garden rocket</name>
    <name type="synonym">Eruca sativa</name>
    <dbReference type="NCBI Taxonomy" id="29727"/>
    <lineage>
        <taxon>Eukaryota</taxon>
        <taxon>Viridiplantae</taxon>
        <taxon>Streptophyta</taxon>
        <taxon>Embryophyta</taxon>
        <taxon>Tracheophyta</taxon>
        <taxon>Spermatophyta</taxon>
        <taxon>Magnoliopsida</taxon>
        <taxon>eudicotyledons</taxon>
        <taxon>Gunneridae</taxon>
        <taxon>Pentapetalae</taxon>
        <taxon>rosids</taxon>
        <taxon>malvids</taxon>
        <taxon>Brassicales</taxon>
        <taxon>Brassicaceae</taxon>
        <taxon>Brassiceae</taxon>
        <taxon>Eruca</taxon>
    </lineage>
</organism>
<gene>
    <name evidence="2" type="ORF">ERUC_LOCUS4593</name>
</gene>
<feature type="transmembrane region" description="Helical" evidence="1">
    <location>
        <begin position="43"/>
        <end position="62"/>
    </location>
</feature>
<keyword evidence="1" id="KW-0812">Transmembrane</keyword>
<reference evidence="2 3" key="1">
    <citation type="submission" date="2022-03" db="EMBL/GenBank/DDBJ databases">
        <authorList>
            <person name="Macdonald S."/>
            <person name="Ahmed S."/>
            <person name="Newling K."/>
        </authorList>
    </citation>
    <scope>NUCLEOTIDE SEQUENCE [LARGE SCALE GENOMIC DNA]</scope>
</reference>
<feature type="transmembrane region" description="Helical" evidence="1">
    <location>
        <begin position="6"/>
        <end position="31"/>
    </location>
</feature>
<dbReference type="Proteomes" id="UP001642260">
    <property type="component" value="Unassembled WGS sequence"/>
</dbReference>
<proteinExistence type="predicted"/>
<keyword evidence="3" id="KW-1185">Reference proteome</keyword>
<keyword evidence="1" id="KW-0472">Membrane</keyword>
<accession>A0ABC8J7B1</accession>
<protein>
    <submittedName>
        <fullName evidence="2">Uncharacterized protein</fullName>
    </submittedName>
</protein>
<dbReference type="AlphaFoldDB" id="A0ABC8J7B1"/>